<evidence type="ECO:0000256" key="1">
    <source>
        <dbReference type="SAM" id="Phobius"/>
    </source>
</evidence>
<accession>A0ABW3TXF5</accession>
<dbReference type="EMBL" id="JBHTLT010000046">
    <property type="protein sequence ID" value="MFD1205456.1"/>
    <property type="molecule type" value="Genomic_DNA"/>
</dbReference>
<keyword evidence="1" id="KW-1133">Transmembrane helix</keyword>
<gene>
    <name evidence="2" type="ORF">ACFQ38_10135</name>
</gene>
<reference evidence="3" key="1">
    <citation type="journal article" date="2019" name="Int. J. Syst. Evol. Microbiol.">
        <title>The Global Catalogue of Microorganisms (GCM) 10K type strain sequencing project: providing services to taxonomists for standard genome sequencing and annotation.</title>
        <authorList>
            <consortium name="The Broad Institute Genomics Platform"/>
            <consortium name="The Broad Institute Genome Sequencing Center for Infectious Disease"/>
            <person name="Wu L."/>
            <person name="Ma J."/>
        </authorList>
    </citation>
    <scope>NUCLEOTIDE SEQUENCE [LARGE SCALE GENOMIC DNA]</scope>
    <source>
        <strain evidence="3">CCUG 53915</strain>
    </source>
</reference>
<dbReference type="Proteomes" id="UP001597231">
    <property type="component" value="Unassembled WGS sequence"/>
</dbReference>
<feature type="transmembrane region" description="Helical" evidence="1">
    <location>
        <begin position="60"/>
        <end position="80"/>
    </location>
</feature>
<evidence type="ECO:0008006" key="4">
    <source>
        <dbReference type="Google" id="ProtNLM"/>
    </source>
</evidence>
<comment type="caution">
    <text evidence="2">The sequence shown here is derived from an EMBL/GenBank/DDBJ whole genome shotgun (WGS) entry which is preliminary data.</text>
</comment>
<name>A0ABW3TXF5_9BACL</name>
<organism evidence="2 3">
    <name type="scientific">Sporosarcina contaminans</name>
    <dbReference type="NCBI Taxonomy" id="633403"/>
    <lineage>
        <taxon>Bacteria</taxon>
        <taxon>Bacillati</taxon>
        <taxon>Bacillota</taxon>
        <taxon>Bacilli</taxon>
        <taxon>Bacillales</taxon>
        <taxon>Caryophanaceae</taxon>
        <taxon>Sporosarcina</taxon>
    </lineage>
</organism>
<feature type="transmembrane region" description="Helical" evidence="1">
    <location>
        <begin position="36"/>
        <end position="53"/>
    </location>
</feature>
<sequence>MKKQSILYGVILFVFTLLIINDFFPKMSFFNILPKWAMILCLVFLIVVAGITEKYMDHPVHISGIFITLYLLSLIIVLTLLGGKSVVGITLKSPILWIVVLISIVEAKRSKEKRVAAKE</sequence>
<evidence type="ECO:0000313" key="3">
    <source>
        <dbReference type="Proteomes" id="UP001597231"/>
    </source>
</evidence>
<dbReference type="RefSeq" id="WP_336824216.1">
    <property type="nucleotide sequence ID" value="NZ_JBHTLT010000046.1"/>
</dbReference>
<keyword evidence="3" id="KW-1185">Reference proteome</keyword>
<evidence type="ECO:0000313" key="2">
    <source>
        <dbReference type="EMBL" id="MFD1205456.1"/>
    </source>
</evidence>
<feature type="transmembrane region" description="Helical" evidence="1">
    <location>
        <begin position="7"/>
        <end position="24"/>
    </location>
</feature>
<proteinExistence type="predicted"/>
<feature type="transmembrane region" description="Helical" evidence="1">
    <location>
        <begin position="86"/>
        <end position="105"/>
    </location>
</feature>
<protein>
    <recommendedName>
        <fullName evidence="4">DUF5668 domain-containing protein</fullName>
    </recommendedName>
</protein>
<keyword evidence="1" id="KW-0472">Membrane</keyword>
<keyword evidence="1" id="KW-0812">Transmembrane</keyword>